<dbReference type="SUPFAM" id="SSF53335">
    <property type="entry name" value="S-adenosyl-L-methionine-dependent methyltransferases"/>
    <property type="match status" value="1"/>
</dbReference>
<evidence type="ECO:0000256" key="2">
    <source>
        <dbReference type="ARBA" id="ARBA00020987"/>
    </source>
</evidence>
<proteinExistence type="predicted"/>
<organism evidence="7">
    <name type="scientific">viral metagenome</name>
    <dbReference type="NCBI Taxonomy" id="1070528"/>
    <lineage>
        <taxon>unclassified sequences</taxon>
        <taxon>metagenomes</taxon>
        <taxon>organismal metagenomes</taxon>
    </lineage>
</organism>
<feature type="domain" description="DOT1" evidence="6">
    <location>
        <begin position="34"/>
        <end position="177"/>
    </location>
</feature>
<comment type="catalytic activity">
    <reaction evidence="5">
        <text>L-lysyl(79)-[histone H3] + 3 S-adenosyl-L-methionine = N(6),N(6),N(6)-trimethyl-L-lysyl(79)-[histone H3] + 3 S-adenosyl-L-homocysteine + 3 H(+)</text>
        <dbReference type="Rhea" id="RHEA:60328"/>
        <dbReference type="Rhea" id="RHEA-COMP:15549"/>
        <dbReference type="Rhea" id="RHEA-COMP:15552"/>
        <dbReference type="ChEBI" id="CHEBI:15378"/>
        <dbReference type="ChEBI" id="CHEBI:29969"/>
        <dbReference type="ChEBI" id="CHEBI:57856"/>
        <dbReference type="ChEBI" id="CHEBI:59789"/>
        <dbReference type="ChEBI" id="CHEBI:61961"/>
        <dbReference type="EC" id="2.1.1.360"/>
    </reaction>
</comment>
<evidence type="ECO:0000256" key="5">
    <source>
        <dbReference type="ARBA" id="ARBA00047770"/>
    </source>
</evidence>
<dbReference type="CDD" id="cd02440">
    <property type="entry name" value="AdoMet_MTases"/>
    <property type="match status" value="1"/>
</dbReference>
<dbReference type="Pfam" id="PF08123">
    <property type="entry name" value="DOT1"/>
    <property type="match status" value="1"/>
</dbReference>
<keyword evidence="3" id="KW-0156">Chromatin regulator</keyword>
<dbReference type="EMBL" id="MN739582">
    <property type="protein sequence ID" value="QHT14413.1"/>
    <property type="molecule type" value="Genomic_DNA"/>
</dbReference>
<dbReference type="InterPro" id="IPR025789">
    <property type="entry name" value="DOT1_dom"/>
</dbReference>
<dbReference type="AlphaFoldDB" id="A0A6C0DDA4"/>
<sequence>MRVHSRRGLHSILEVYNGVSGSHASGIGFTNYKTTYGEVTEQGINILSEKIKQYCVVPRCGNTFYDLGCGIGKVNVGMAILHPDIRSVGIEIVPERVRFAMSCLEKLKQKQIRNRILFHCGDFLSPDLNFKNAFCIFLSNMCFTEETNQHISEKIVREAPAGCILICSRELPVPAEKMVRLESNCNIPMSWSASSTCYIYRSVRRT</sequence>
<dbReference type="PANTHER" id="PTHR21451">
    <property type="entry name" value="HISTONE H3 METHYLTRANSFERASE"/>
    <property type="match status" value="1"/>
</dbReference>
<reference evidence="7" key="1">
    <citation type="journal article" date="2020" name="Nature">
        <title>Giant virus diversity and host interactions through global metagenomics.</title>
        <authorList>
            <person name="Schulz F."/>
            <person name="Roux S."/>
            <person name="Paez-Espino D."/>
            <person name="Jungbluth S."/>
            <person name="Walsh D.A."/>
            <person name="Denef V.J."/>
            <person name="McMahon K.D."/>
            <person name="Konstantinidis K.T."/>
            <person name="Eloe-Fadrosh E.A."/>
            <person name="Kyrpides N.C."/>
            <person name="Woyke T."/>
        </authorList>
    </citation>
    <scope>NUCLEOTIDE SEQUENCE</scope>
    <source>
        <strain evidence="7">GVMAG-M-3300023174-137</strain>
    </source>
</reference>
<protein>
    <recommendedName>
        <fullName evidence="2">Histone-lysine N-methyltransferase, H3 lysine-79 specific</fullName>
        <ecNumber evidence="1">2.1.1.360</ecNumber>
    </recommendedName>
    <alternativeName>
        <fullName evidence="4">Histone H3-K79 methyltransferase</fullName>
    </alternativeName>
</protein>
<accession>A0A6C0DDA4</accession>
<dbReference type="GO" id="GO:0140956">
    <property type="term" value="F:histone H3K79 trimethyltransferase activity"/>
    <property type="evidence" value="ECO:0007669"/>
    <property type="project" value="UniProtKB-EC"/>
</dbReference>
<dbReference type="InterPro" id="IPR030445">
    <property type="entry name" value="H3-K79_meTrfase"/>
</dbReference>
<dbReference type="InterPro" id="IPR029063">
    <property type="entry name" value="SAM-dependent_MTases_sf"/>
</dbReference>
<evidence type="ECO:0000256" key="4">
    <source>
        <dbReference type="ARBA" id="ARBA00029821"/>
    </source>
</evidence>
<evidence type="ECO:0000313" key="7">
    <source>
        <dbReference type="EMBL" id="QHT14413.1"/>
    </source>
</evidence>
<evidence type="ECO:0000259" key="6">
    <source>
        <dbReference type="Pfam" id="PF08123"/>
    </source>
</evidence>
<dbReference type="Gene3D" id="3.40.50.150">
    <property type="entry name" value="Vaccinia Virus protein VP39"/>
    <property type="match status" value="1"/>
</dbReference>
<dbReference type="EC" id="2.1.1.360" evidence="1"/>
<name>A0A6C0DDA4_9ZZZZ</name>
<evidence type="ECO:0000256" key="3">
    <source>
        <dbReference type="ARBA" id="ARBA00022853"/>
    </source>
</evidence>
<dbReference type="GO" id="GO:0051726">
    <property type="term" value="P:regulation of cell cycle"/>
    <property type="evidence" value="ECO:0007669"/>
    <property type="project" value="InterPro"/>
</dbReference>
<evidence type="ECO:0000256" key="1">
    <source>
        <dbReference type="ARBA" id="ARBA00012190"/>
    </source>
</evidence>